<evidence type="ECO:0000259" key="2">
    <source>
        <dbReference type="Pfam" id="PF01106"/>
    </source>
</evidence>
<dbReference type="InterPro" id="IPR034904">
    <property type="entry name" value="FSCA_dom_sf"/>
</dbReference>
<evidence type="ECO:0000256" key="1">
    <source>
        <dbReference type="ARBA" id="ARBA00049958"/>
    </source>
</evidence>
<dbReference type="Gene3D" id="3.30.300.130">
    <property type="entry name" value="Fe-S cluster assembly (FSCA)"/>
    <property type="match status" value="1"/>
</dbReference>
<keyword evidence="4" id="KW-1185">Reference proteome</keyword>
<proteinExistence type="predicted"/>
<comment type="caution">
    <text evidence="3">The sequence shown here is derived from an EMBL/GenBank/DDBJ whole genome shotgun (WGS) entry which is preliminary data.</text>
</comment>
<protein>
    <submittedName>
        <fullName evidence="3">NifU family protein</fullName>
    </submittedName>
</protein>
<dbReference type="SUPFAM" id="SSF117916">
    <property type="entry name" value="Fe-S cluster assembly (FSCA) domain-like"/>
    <property type="match status" value="1"/>
</dbReference>
<evidence type="ECO:0000313" key="4">
    <source>
        <dbReference type="Proteomes" id="UP000237911"/>
    </source>
</evidence>
<comment type="function">
    <text evidence="1">May be involved in the formation or repair of [Fe-S] clusters present in iron-sulfur proteins.</text>
</comment>
<organism evidence="3 4">
    <name type="scientific">Mycolicibacter virginiensis</name>
    <dbReference type="NCBI Taxonomy" id="1795032"/>
    <lineage>
        <taxon>Bacteria</taxon>
        <taxon>Bacillati</taxon>
        <taxon>Actinomycetota</taxon>
        <taxon>Actinomycetes</taxon>
        <taxon>Mycobacteriales</taxon>
        <taxon>Mycobacteriaceae</taxon>
        <taxon>Mycolicibacter</taxon>
    </lineage>
</organism>
<dbReference type="GO" id="GO:0016226">
    <property type="term" value="P:iron-sulfur cluster assembly"/>
    <property type="evidence" value="ECO:0007669"/>
    <property type="project" value="InterPro"/>
</dbReference>
<dbReference type="RefSeq" id="WP_065153494.1">
    <property type="nucleotide sequence ID" value="NZ_PUEV01000090.1"/>
</dbReference>
<dbReference type="InterPro" id="IPR001075">
    <property type="entry name" value="NIF_FeS_clus_asmbl_NifU_C"/>
</dbReference>
<dbReference type="AlphaFoldDB" id="A0A9X7IKW8"/>
<accession>A0A9X7IKW8</accession>
<evidence type="ECO:0000313" key="3">
    <source>
        <dbReference type="EMBL" id="PQM50900.1"/>
    </source>
</evidence>
<feature type="domain" description="NIF system FeS cluster assembly NifU C-terminal" evidence="2">
    <location>
        <begin position="114"/>
        <end position="167"/>
    </location>
</feature>
<dbReference type="EMBL" id="PUEV01000090">
    <property type="protein sequence ID" value="PQM50900.1"/>
    <property type="molecule type" value="Genomic_DNA"/>
</dbReference>
<dbReference type="GO" id="GO:0051536">
    <property type="term" value="F:iron-sulfur cluster binding"/>
    <property type="evidence" value="ECO:0007669"/>
    <property type="project" value="InterPro"/>
</dbReference>
<reference evidence="3 4" key="1">
    <citation type="submission" date="2018-02" db="EMBL/GenBank/DDBJ databases">
        <title>Draft genome sequence of Mycobacterium virginiense isolated from mud of a swine farm in Japan.</title>
        <authorList>
            <person name="Ohya K."/>
        </authorList>
    </citation>
    <scope>NUCLEOTIDE SEQUENCE [LARGE SCALE GENOMIC DNA]</scope>
    <source>
        <strain evidence="3 4">GF75</strain>
    </source>
</reference>
<dbReference type="Proteomes" id="UP000237911">
    <property type="component" value="Unassembled WGS sequence"/>
</dbReference>
<sequence length="200" mass="21862">MIPMHAVATADPQRVRWVIDHDRLPAAGRVQQAPGRLGELRDGGVIDELTVAGSEITITLSRRQNWRARGEEIRVALDEALRAPADWRVAPAERSGDLTQAARELLEGPIGDIAASHGGAIELVEVTGDRVRVRMSGACHGCPASESTLYDRLQRELRRRFGDQVTVLVDNPSAAVSVGKTLLALFVRPTQNPSRRRIRG</sequence>
<dbReference type="GO" id="GO:0005506">
    <property type="term" value="F:iron ion binding"/>
    <property type="evidence" value="ECO:0007669"/>
    <property type="project" value="InterPro"/>
</dbReference>
<name>A0A9X7IKW8_9MYCO</name>
<gene>
    <name evidence="3" type="ORF">C5U48_17935</name>
</gene>
<dbReference type="Pfam" id="PF01106">
    <property type="entry name" value="NifU"/>
    <property type="match status" value="1"/>
</dbReference>